<evidence type="ECO:0000259" key="1">
    <source>
        <dbReference type="Pfam" id="PF22768"/>
    </source>
</evidence>
<feature type="domain" description="Siphovirus-type tail component C-terminal" evidence="1">
    <location>
        <begin position="154"/>
        <end position="244"/>
    </location>
</feature>
<sequence>MRPELTRRTDPPRLVVGGRDLSRFFTVTSAPRPVVPELEITEVSVPGADRSYVSGVAAKAYDWPVTGYINGWSDADVADVRRKLDAALYSPTEREVQVPDDPALSLMALYKGGSSPERHRHLPMVDLIFRVTDPIAYGRSRRAEVAGTGQIMTGGTWPARPVVTATPPAGSSWTIMNRTTGEFVRVRADFDGRQTVELDMGLERCRVNGYDHAVDVESDFFAISGKCEVYVSGGTAALEWRERWV</sequence>
<protein>
    <submittedName>
        <fullName evidence="2">Phage tail family protein</fullName>
    </submittedName>
</protein>
<dbReference type="Gene3D" id="2.40.30.200">
    <property type="match status" value="1"/>
</dbReference>
<dbReference type="InterPro" id="IPR054738">
    <property type="entry name" value="Siphovirus-type_tail_C"/>
</dbReference>
<reference evidence="2" key="1">
    <citation type="submission" date="2023-06" db="EMBL/GenBank/DDBJ databases">
        <authorList>
            <person name="Zeman M."/>
            <person name="Kubasova T."/>
            <person name="Jahodarova E."/>
            <person name="Nykrynova M."/>
            <person name="Rychlik I."/>
        </authorList>
    </citation>
    <scope>NUCLEOTIDE SEQUENCE</scope>
    <source>
        <strain evidence="2">176_SSukc20</strain>
    </source>
</reference>
<dbReference type="Pfam" id="PF22768">
    <property type="entry name" value="SPP1_Dit"/>
    <property type="match status" value="1"/>
</dbReference>
<accession>A0ABT7XG95</accession>
<dbReference type="RefSeq" id="WP_289820878.1">
    <property type="nucleotide sequence ID" value="NZ_JAUEIM010000020.1"/>
</dbReference>
<evidence type="ECO:0000313" key="3">
    <source>
        <dbReference type="Proteomes" id="UP001168435"/>
    </source>
</evidence>
<keyword evidence="3" id="KW-1185">Reference proteome</keyword>
<evidence type="ECO:0000313" key="2">
    <source>
        <dbReference type="EMBL" id="MDN0064202.1"/>
    </source>
</evidence>
<comment type="caution">
    <text evidence="2">The sequence shown here is derived from an EMBL/GenBank/DDBJ whole genome shotgun (WGS) entry which is preliminary data.</text>
</comment>
<dbReference type="Proteomes" id="UP001168435">
    <property type="component" value="Unassembled WGS sequence"/>
</dbReference>
<proteinExistence type="predicted"/>
<dbReference type="EMBL" id="JAUEIQ010000007">
    <property type="protein sequence ID" value="MDN0064202.1"/>
    <property type="molecule type" value="Genomic_DNA"/>
</dbReference>
<reference evidence="2" key="2">
    <citation type="submission" date="2024-05" db="EMBL/GenBank/DDBJ databases">
        <title>Identification and characterization of horizontal gene transfer across gut microbiota members of farm animals based on homology search.</title>
        <authorList>
            <person name="Schwarzerova J."/>
            <person name="Nykrynova M."/>
            <person name="Jureckova K."/>
            <person name="Cejkova D."/>
            <person name="Rychlik I."/>
        </authorList>
    </citation>
    <scope>NUCLEOTIDE SEQUENCE</scope>
    <source>
        <strain evidence="2">176_SSukc20</strain>
    </source>
</reference>
<gene>
    <name evidence="2" type="ORF">QVN30_07765</name>
</gene>
<organism evidence="2 3">
    <name type="scientific">Collinsella ihumii</name>
    <dbReference type="NCBI Taxonomy" id="1720204"/>
    <lineage>
        <taxon>Bacteria</taxon>
        <taxon>Bacillati</taxon>
        <taxon>Actinomycetota</taxon>
        <taxon>Coriobacteriia</taxon>
        <taxon>Coriobacteriales</taxon>
        <taxon>Coriobacteriaceae</taxon>
        <taxon>Collinsella</taxon>
    </lineage>
</organism>
<dbReference type="NCBIfam" id="TIGR01633">
    <property type="entry name" value="phi3626_gp14_N"/>
    <property type="match status" value="1"/>
</dbReference>
<dbReference type="InterPro" id="IPR006520">
    <property type="entry name" value="Dit_BPSPP_N"/>
</dbReference>
<name>A0ABT7XG95_9ACTN</name>
<dbReference type="Gene3D" id="2.60.120.860">
    <property type="match status" value="1"/>
</dbReference>